<dbReference type="InterPro" id="IPR010663">
    <property type="entry name" value="Znf_FPG/IleRS"/>
</dbReference>
<evidence type="ECO:0000256" key="9">
    <source>
        <dbReference type="ARBA" id="ARBA00023146"/>
    </source>
</evidence>
<dbReference type="SUPFAM" id="SSF50677">
    <property type="entry name" value="ValRS/IleRS/LeuRS editing domain"/>
    <property type="match status" value="1"/>
</dbReference>
<feature type="domain" description="Aminoacyl-tRNA synthetase class Ia" evidence="13">
    <location>
        <begin position="27"/>
        <end position="643"/>
    </location>
</feature>
<dbReference type="RefSeq" id="WP_265616054.1">
    <property type="nucleotide sequence ID" value="NZ_JAPFRD010000002.1"/>
</dbReference>
<comment type="caution">
    <text evidence="16">The sequence shown here is derived from an EMBL/GenBank/DDBJ whole genome shotgun (WGS) entry which is preliminary data.</text>
</comment>
<dbReference type="PRINTS" id="PR00984">
    <property type="entry name" value="TRNASYNTHILE"/>
</dbReference>
<keyword evidence="17" id="KW-1185">Reference proteome</keyword>
<dbReference type="GO" id="GO:0004822">
    <property type="term" value="F:isoleucine-tRNA ligase activity"/>
    <property type="evidence" value="ECO:0007669"/>
    <property type="project" value="UniProtKB-EC"/>
</dbReference>
<dbReference type="SUPFAM" id="SSF52374">
    <property type="entry name" value="Nucleotidylyl transferase"/>
    <property type="match status" value="1"/>
</dbReference>
<feature type="domain" description="Methionyl/Valyl/Leucyl/Isoleucyl-tRNA synthetase anticodon-binding" evidence="15">
    <location>
        <begin position="688"/>
        <end position="844"/>
    </location>
</feature>
<dbReference type="Gene3D" id="3.90.740.10">
    <property type="entry name" value="Valyl/Leucyl/Isoleucyl-tRNA synthetase, editing domain"/>
    <property type="match status" value="1"/>
</dbReference>
<evidence type="ECO:0000256" key="3">
    <source>
        <dbReference type="ARBA" id="ARBA00022598"/>
    </source>
</evidence>
<keyword evidence="9 12" id="KW-0030">Aminoacyl-tRNA synthetase</keyword>
<dbReference type="Proteomes" id="UP001142810">
    <property type="component" value="Unassembled WGS sequence"/>
</dbReference>
<keyword evidence="2 12" id="KW-0963">Cytoplasm</keyword>
<sequence>MSDYKATLNLPETSFPMRGNLAQREPKMLERWQQKKLYQAIREAKAGKKPFVLHDGPPYANGDIHIGHAVNKILKDIIVKSKTLSDFDAPYVPGWDCHGLPIELVVEKKVGKPGNKVTPAEFRQKCRDYAQKQIDGQMADFKRLGVFGEWDNPYKTMDFQSEADIIRALGKIVSSGHLEKGFKPVHWCTDCGSALAEAEVEYKDKTSPAIDVKFPVADIEAIATAFGVTTKQLEKHRASVVIWTTTPWTLPANRAISLHPELTYSLVELVDSGEWVVLAHELMESSVQRYGVTDFKEIASCVGSALENCKVHHPFAGIEVPLILGDHVTTDSGTGCVHTAPAHGVDDFNVCKRYDIEVYNPVGNNGVFLENTPLFGGQFVFKANKAIIDTLEERGLLLLNINYEHSYPHCWRHKTPIIFRATPQWFISMDKQGLRDQSLEQIKRTEWIPEWGQNRIEKMVEGRPDWCISRQRTWGVPIPLYVHKQTGELHPQTSDIIEKVAIEVEQKGIQAWWDIDDKNLLGADVDAYEKVLDTLDVWFDSGVTHYFVVDRREDLPASADLYLEGSDQHRGWFMSSLMTSTAMHGHAPYKEVLTHGFTVDAHGKKMSKSLGNVIAPQQVTDKLGADILRLWVASTDYRGEIAVSDEILKRAADSYRRLRNTARFLLANLNGFEPSKHAVSSDEMVALDRWIVQRANALQQEIIEAYERYDLLVVTQKLMHFCSIELGSFYLDVIKDRQYTAKQDSVARRSCQTALYHIAEALVRWLAPITSFTAQEIWQEMPGNRDEFVFTQTWYQGLDSFSAEAKLNDDYWHQILKVKDAVNQAMEQARKEGRLGGSLEAEIYLFANDALKEKLLQLEDELRFVLITSKAHVLGDSEKTQAAVQTELEGLAVEVRKAGGTKCSRCWHVREDVTTHSAHPDLCGRCITNVDGAGEIRHYA</sequence>
<dbReference type="InterPro" id="IPR009080">
    <property type="entry name" value="tRNAsynth_Ia_anticodon-bd"/>
</dbReference>
<proteinExistence type="inferred from homology"/>
<keyword evidence="8 12" id="KW-0648">Protein biosynthesis</keyword>
<dbReference type="CDD" id="cd00818">
    <property type="entry name" value="IleRS_core"/>
    <property type="match status" value="1"/>
</dbReference>
<dbReference type="Pfam" id="PF06827">
    <property type="entry name" value="zf-FPG_IleRS"/>
    <property type="match status" value="1"/>
</dbReference>
<dbReference type="NCBIfam" id="TIGR00392">
    <property type="entry name" value="ileS"/>
    <property type="match status" value="1"/>
</dbReference>
<keyword evidence="7 12" id="KW-0067">ATP-binding</keyword>
<dbReference type="Pfam" id="PF08264">
    <property type="entry name" value="Anticodon_1"/>
    <property type="match status" value="1"/>
</dbReference>
<comment type="catalytic activity">
    <reaction evidence="11 12">
        <text>tRNA(Ile) + L-isoleucine + ATP = L-isoleucyl-tRNA(Ile) + AMP + diphosphate</text>
        <dbReference type="Rhea" id="RHEA:11060"/>
        <dbReference type="Rhea" id="RHEA-COMP:9666"/>
        <dbReference type="Rhea" id="RHEA-COMP:9695"/>
        <dbReference type="ChEBI" id="CHEBI:30616"/>
        <dbReference type="ChEBI" id="CHEBI:33019"/>
        <dbReference type="ChEBI" id="CHEBI:58045"/>
        <dbReference type="ChEBI" id="CHEBI:78442"/>
        <dbReference type="ChEBI" id="CHEBI:78528"/>
        <dbReference type="ChEBI" id="CHEBI:456215"/>
        <dbReference type="EC" id="6.1.1.5"/>
    </reaction>
</comment>
<feature type="binding site" evidence="12">
    <location>
        <position position="903"/>
    </location>
    <ligand>
        <name>Zn(2+)</name>
        <dbReference type="ChEBI" id="CHEBI:29105"/>
    </ligand>
</feature>
<keyword evidence="4 12" id="KW-0479">Metal-binding</keyword>
<evidence type="ECO:0000256" key="7">
    <source>
        <dbReference type="ARBA" id="ARBA00022840"/>
    </source>
</evidence>
<evidence type="ECO:0000259" key="15">
    <source>
        <dbReference type="Pfam" id="PF08264"/>
    </source>
</evidence>
<evidence type="ECO:0000259" key="13">
    <source>
        <dbReference type="Pfam" id="PF00133"/>
    </source>
</evidence>
<feature type="short sequence motif" description="'KMSKS' region" evidence="12">
    <location>
        <begin position="605"/>
        <end position="609"/>
    </location>
</feature>
<feature type="binding site" evidence="12">
    <location>
        <position position="926"/>
    </location>
    <ligand>
        <name>Zn(2+)</name>
        <dbReference type="ChEBI" id="CHEBI:29105"/>
    </ligand>
</feature>
<comment type="subcellular location">
    <subcellularLocation>
        <location evidence="12">Cytoplasm</location>
    </subcellularLocation>
</comment>
<dbReference type="EC" id="6.1.1.5" evidence="12"/>
<comment type="similarity">
    <text evidence="1 12">Belongs to the class-I aminoacyl-tRNA synthetase family. IleS type 1 subfamily.</text>
</comment>
<evidence type="ECO:0000259" key="14">
    <source>
        <dbReference type="Pfam" id="PF06827"/>
    </source>
</evidence>
<dbReference type="InterPro" id="IPR033708">
    <property type="entry name" value="Anticodon_Ile_BEm"/>
</dbReference>
<dbReference type="InterPro" id="IPR002301">
    <property type="entry name" value="Ile-tRNA-ligase"/>
</dbReference>
<feature type="binding site" evidence="12">
    <location>
        <position position="923"/>
    </location>
    <ligand>
        <name>Zn(2+)</name>
        <dbReference type="ChEBI" id="CHEBI:29105"/>
    </ligand>
</feature>
<comment type="subunit">
    <text evidence="12">Monomer.</text>
</comment>
<evidence type="ECO:0000256" key="2">
    <source>
        <dbReference type="ARBA" id="ARBA00022490"/>
    </source>
</evidence>
<evidence type="ECO:0000256" key="1">
    <source>
        <dbReference type="ARBA" id="ARBA00006887"/>
    </source>
</evidence>
<accession>A0ABT3P3M4</accession>
<comment type="cofactor">
    <cofactor evidence="12">
        <name>Zn(2+)</name>
        <dbReference type="ChEBI" id="CHEBI:29105"/>
    </cofactor>
    <text evidence="12">Binds 1 zinc ion per subunit.</text>
</comment>
<dbReference type="HAMAP" id="MF_02002">
    <property type="entry name" value="Ile_tRNA_synth_type1"/>
    <property type="match status" value="1"/>
</dbReference>
<keyword evidence="6 12" id="KW-0862">Zinc</keyword>
<dbReference type="PROSITE" id="PS00178">
    <property type="entry name" value="AA_TRNA_LIGASE_I"/>
    <property type="match status" value="1"/>
</dbReference>
<evidence type="ECO:0000256" key="4">
    <source>
        <dbReference type="ARBA" id="ARBA00022723"/>
    </source>
</evidence>
<evidence type="ECO:0000313" key="17">
    <source>
        <dbReference type="Proteomes" id="UP001142810"/>
    </source>
</evidence>
<dbReference type="SUPFAM" id="SSF47323">
    <property type="entry name" value="Anticodon-binding domain of a subclass of class I aminoacyl-tRNA synthetases"/>
    <property type="match status" value="1"/>
</dbReference>
<protein>
    <recommendedName>
        <fullName evidence="12">Isoleucine--tRNA ligase</fullName>
        <ecNumber evidence="12">6.1.1.5</ecNumber>
    </recommendedName>
    <alternativeName>
        <fullName evidence="12">Isoleucyl-tRNA synthetase</fullName>
        <shortName evidence="12">IleRS</shortName>
    </alternativeName>
</protein>
<organism evidence="16 17">
    <name type="scientific">Alteromonas aquimaris</name>
    <dbReference type="NCBI Taxonomy" id="2998417"/>
    <lineage>
        <taxon>Bacteria</taxon>
        <taxon>Pseudomonadati</taxon>
        <taxon>Pseudomonadota</taxon>
        <taxon>Gammaproteobacteria</taxon>
        <taxon>Alteromonadales</taxon>
        <taxon>Alteromonadaceae</taxon>
        <taxon>Alteromonas/Salinimonas group</taxon>
        <taxon>Alteromonas</taxon>
    </lineage>
</organism>
<dbReference type="PANTHER" id="PTHR42765:SF1">
    <property type="entry name" value="ISOLEUCINE--TRNA LIGASE, MITOCHONDRIAL"/>
    <property type="match status" value="1"/>
</dbReference>
<dbReference type="InterPro" id="IPR023585">
    <property type="entry name" value="Ile-tRNA-ligase_type1"/>
</dbReference>
<comment type="function">
    <text evidence="10 12">Catalyzes the attachment of isoleucine to tRNA(Ile). As IleRS can inadvertently accommodate and process structurally similar amino acids such as valine, to avoid such errors it has two additional distinct tRNA(Ile)-dependent editing activities. One activity is designated as 'pretransfer' editing and involves the hydrolysis of activated Val-AMP. The other activity is designated 'posttransfer' editing and involves deacylation of mischarged Val-tRNA(Ile).</text>
</comment>
<feature type="binding site" evidence="12">
    <location>
        <position position="608"/>
    </location>
    <ligand>
        <name>ATP</name>
        <dbReference type="ChEBI" id="CHEBI:30616"/>
    </ligand>
</feature>
<reference evidence="16" key="1">
    <citation type="submission" date="2022-11" db="EMBL/GenBank/DDBJ databases">
        <title>Alteromonas sp. nov., isolated from sea water of the Qingdao.</title>
        <authorList>
            <person name="Wang Q."/>
        </authorList>
    </citation>
    <scope>NUCLEOTIDE SEQUENCE</scope>
    <source>
        <strain evidence="16">ASW11-7</strain>
    </source>
</reference>
<feature type="binding site" evidence="12">
    <location>
        <position position="906"/>
    </location>
    <ligand>
        <name>Zn(2+)</name>
        <dbReference type="ChEBI" id="CHEBI:29105"/>
    </ligand>
</feature>
<dbReference type="CDD" id="cd07960">
    <property type="entry name" value="Anticodon_Ia_Ile_BEm"/>
    <property type="match status" value="1"/>
</dbReference>
<dbReference type="Gene3D" id="3.40.50.620">
    <property type="entry name" value="HUPs"/>
    <property type="match status" value="2"/>
</dbReference>
<feature type="domain" description="Zinc finger FPG/IleRS-type" evidence="14">
    <location>
        <begin position="902"/>
        <end position="928"/>
    </location>
</feature>
<evidence type="ECO:0000256" key="8">
    <source>
        <dbReference type="ARBA" id="ARBA00022917"/>
    </source>
</evidence>
<keyword evidence="5 12" id="KW-0547">Nucleotide-binding</keyword>
<dbReference type="InterPro" id="IPR002300">
    <property type="entry name" value="aa-tRNA-synth_Ia"/>
</dbReference>
<keyword evidence="3 12" id="KW-0436">Ligase</keyword>
<dbReference type="Gene3D" id="1.10.730.20">
    <property type="match status" value="1"/>
</dbReference>
<evidence type="ECO:0000313" key="16">
    <source>
        <dbReference type="EMBL" id="MCW8107359.1"/>
    </source>
</evidence>
<feature type="short sequence motif" description="'HIGH' region" evidence="12">
    <location>
        <begin position="58"/>
        <end position="68"/>
    </location>
</feature>
<feature type="binding site" evidence="12">
    <location>
        <position position="564"/>
    </location>
    <ligand>
        <name>L-isoleucyl-5'-AMP</name>
        <dbReference type="ChEBI" id="CHEBI:178002"/>
    </ligand>
</feature>
<dbReference type="InterPro" id="IPR009008">
    <property type="entry name" value="Val/Leu/Ile-tRNA-synth_edit"/>
</dbReference>
<evidence type="ECO:0000256" key="5">
    <source>
        <dbReference type="ARBA" id="ARBA00022741"/>
    </source>
</evidence>
<dbReference type="EMBL" id="JAPFRD010000002">
    <property type="protein sequence ID" value="MCW8107359.1"/>
    <property type="molecule type" value="Genomic_DNA"/>
</dbReference>
<evidence type="ECO:0000256" key="10">
    <source>
        <dbReference type="ARBA" id="ARBA00025217"/>
    </source>
</evidence>
<dbReference type="InterPro" id="IPR014729">
    <property type="entry name" value="Rossmann-like_a/b/a_fold"/>
</dbReference>
<evidence type="ECO:0000256" key="11">
    <source>
        <dbReference type="ARBA" id="ARBA00048359"/>
    </source>
</evidence>
<dbReference type="InterPro" id="IPR050081">
    <property type="entry name" value="Ile-tRNA_ligase"/>
</dbReference>
<evidence type="ECO:0000256" key="6">
    <source>
        <dbReference type="ARBA" id="ARBA00022833"/>
    </source>
</evidence>
<comment type="domain">
    <text evidence="12">IleRS has two distinct active sites: one for aminoacylation and one for editing. The misactivated valine is translocated from the active site to the editing site, which sterically excludes the correctly activated isoleucine. The single editing site contains two valyl binding pockets, one specific for each substrate (Val-AMP or Val-tRNA(Ile)).</text>
</comment>
<dbReference type="Pfam" id="PF00133">
    <property type="entry name" value="tRNA-synt_1"/>
    <property type="match status" value="1"/>
</dbReference>
<name>A0ABT3P3M4_9ALTE</name>
<evidence type="ECO:0000256" key="12">
    <source>
        <dbReference type="HAMAP-Rule" id="MF_02002"/>
    </source>
</evidence>
<dbReference type="InterPro" id="IPR001412">
    <property type="entry name" value="aa-tRNA-synth_I_CS"/>
</dbReference>
<gene>
    <name evidence="12 16" type="primary">ileS</name>
    <name evidence="16" type="ORF">OPS25_02440</name>
</gene>
<dbReference type="InterPro" id="IPR013155">
    <property type="entry name" value="M/V/L/I-tRNA-synth_anticd-bd"/>
</dbReference>
<dbReference type="PANTHER" id="PTHR42765">
    <property type="entry name" value="SOLEUCYL-TRNA SYNTHETASE"/>
    <property type="match status" value="1"/>
</dbReference>